<proteinExistence type="predicted"/>
<evidence type="ECO:0000313" key="3">
    <source>
        <dbReference type="Proteomes" id="UP000190389"/>
    </source>
</evidence>
<dbReference type="STRING" id="171291.SAMN02745154_00410"/>
<protein>
    <recommendedName>
        <fullName evidence="4">DUF4064 domain-containing protein</fullName>
    </recommendedName>
</protein>
<evidence type="ECO:0008006" key="4">
    <source>
        <dbReference type="Google" id="ProtNLM"/>
    </source>
</evidence>
<evidence type="ECO:0000256" key="1">
    <source>
        <dbReference type="SAM" id="Phobius"/>
    </source>
</evidence>
<accession>A0A1T4LCU7</accession>
<feature type="transmembrane region" description="Helical" evidence="1">
    <location>
        <begin position="16"/>
        <end position="35"/>
    </location>
</feature>
<dbReference type="Proteomes" id="UP000190389">
    <property type="component" value="Unassembled WGS sequence"/>
</dbReference>
<dbReference type="RefSeq" id="WP_078747135.1">
    <property type="nucleotide sequence ID" value="NZ_CP137850.1"/>
</dbReference>
<sequence length="140" mass="15302">MNEAYKKCDRAMKTQIAMTVMSILIIICAIAYYVTTFVQISALDTNNPNLDTESFTWSLIIMGAIFGVIGLITFPIAIVNLVFTIQAATVSEQNSEYSSAVTIIWVGFALSFIVGFIGNIVAIVGLIKAKKAVSNTYTEW</sequence>
<dbReference type="EMBL" id="FUXF01000012">
    <property type="protein sequence ID" value="SJZ52622.1"/>
    <property type="molecule type" value="Genomic_DNA"/>
</dbReference>
<gene>
    <name evidence="2" type="ORF">SAMN02745154_00410</name>
</gene>
<keyword evidence="3" id="KW-1185">Reference proteome</keyword>
<name>A0A1T4LCU7_9BACT</name>
<dbReference type="OrthoDB" id="403759at2"/>
<feature type="transmembrane region" description="Helical" evidence="1">
    <location>
        <begin position="103"/>
        <end position="127"/>
    </location>
</feature>
<keyword evidence="1" id="KW-1133">Transmembrane helix</keyword>
<evidence type="ECO:0000313" key="2">
    <source>
        <dbReference type="EMBL" id="SJZ52622.1"/>
    </source>
</evidence>
<keyword evidence="1" id="KW-0472">Membrane</keyword>
<organism evidence="2 3">
    <name type="scientific">Mycoplasmopsis verecunda</name>
    <dbReference type="NCBI Taxonomy" id="171291"/>
    <lineage>
        <taxon>Bacteria</taxon>
        <taxon>Bacillati</taxon>
        <taxon>Mycoplasmatota</taxon>
        <taxon>Mycoplasmoidales</taxon>
        <taxon>Metamycoplasmataceae</taxon>
        <taxon>Mycoplasmopsis</taxon>
    </lineage>
</organism>
<reference evidence="3" key="1">
    <citation type="submission" date="2017-02" db="EMBL/GenBank/DDBJ databases">
        <authorList>
            <person name="Varghese N."/>
            <person name="Submissions S."/>
        </authorList>
    </citation>
    <scope>NUCLEOTIDE SEQUENCE [LARGE SCALE GENOMIC DNA]</scope>
    <source>
        <strain evidence="3">ATCC 27862</strain>
    </source>
</reference>
<keyword evidence="1" id="KW-0812">Transmembrane</keyword>
<dbReference type="AlphaFoldDB" id="A0A1T4LCU7"/>
<feature type="transmembrane region" description="Helical" evidence="1">
    <location>
        <begin position="55"/>
        <end position="83"/>
    </location>
</feature>